<dbReference type="EMBL" id="FOAP01000003">
    <property type="protein sequence ID" value="SEK91305.1"/>
    <property type="molecule type" value="Genomic_DNA"/>
</dbReference>
<comment type="similarity">
    <text evidence="1">Belongs to the arsA ATPase family.</text>
</comment>
<dbReference type="OrthoDB" id="5502756at2"/>
<dbReference type="Proteomes" id="UP000182719">
    <property type="component" value="Unassembled WGS sequence"/>
</dbReference>
<reference evidence="6" key="1">
    <citation type="submission" date="2016-10" db="EMBL/GenBank/DDBJ databases">
        <authorList>
            <person name="Varghese N."/>
            <person name="Submissions S."/>
        </authorList>
    </citation>
    <scope>NUCLEOTIDE SEQUENCE [LARGE SCALE GENOMIC DNA]</scope>
    <source>
        <strain evidence="6">DSM 17044</strain>
    </source>
</reference>
<proteinExistence type="inferred from homology"/>
<dbReference type="SUPFAM" id="SSF52540">
    <property type="entry name" value="P-loop containing nucleoside triphosphate hydrolases"/>
    <property type="match status" value="1"/>
</dbReference>
<dbReference type="RefSeq" id="WP_075005686.1">
    <property type="nucleotide sequence ID" value="NZ_FOAP01000003.1"/>
</dbReference>
<dbReference type="AlphaFoldDB" id="A0A1H7KYX2"/>
<dbReference type="GO" id="GO:0005524">
    <property type="term" value="F:ATP binding"/>
    <property type="evidence" value="ECO:0007669"/>
    <property type="project" value="InterPro"/>
</dbReference>
<keyword evidence="6" id="KW-1185">Reference proteome</keyword>
<dbReference type="PANTHER" id="PTHR10803:SF3">
    <property type="entry name" value="ATPASE GET3"/>
    <property type="match status" value="1"/>
</dbReference>
<accession>A0A1H7KYX2</accession>
<dbReference type="GO" id="GO:0015446">
    <property type="term" value="F:ATPase-coupled arsenite transmembrane transporter activity"/>
    <property type="evidence" value="ECO:0007669"/>
    <property type="project" value="UniProtKB-EC"/>
</dbReference>
<dbReference type="GO" id="GO:0016887">
    <property type="term" value="F:ATP hydrolysis activity"/>
    <property type="evidence" value="ECO:0007669"/>
    <property type="project" value="InterPro"/>
</dbReference>
<evidence type="ECO:0000256" key="2">
    <source>
        <dbReference type="ARBA" id="ARBA00052296"/>
    </source>
</evidence>
<evidence type="ECO:0000256" key="1">
    <source>
        <dbReference type="ARBA" id="ARBA00011040"/>
    </source>
</evidence>
<protein>
    <recommendedName>
        <fullName evidence="3">arsenite-transporting ATPase</fullName>
        <ecNumber evidence="3">7.3.2.7</ecNumber>
    </recommendedName>
</protein>
<evidence type="ECO:0000313" key="5">
    <source>
        <dbReference type="EMBL" id="SEK91305.1"/>
    </source>
</evidence>
<organism evidence="5 6">
    <name type="scientific">Stigmatella aurantiaca</name>
    <dbReference type="NCBI Taxonomy" id="41"/>
    <lineage>
        <taxon>Bacteria</taxon>
        <taxon>Pseudomonadati</taxon>
        <taxon>Myxococcota</taxon>
        <taxon>Myxococcia</taxon>
        <taxon>Myxococcales</taxon>
        <taxon>Cystobacterineae</taxon>
        <taxon>Archangiaceae</taxon>
        <taxon>Stigmatella</taxon>
    </lineage>
</organism>
<name>A0A1H7KYX2_STIAU</name>
<evidence type="ECO:0000313" key="6">
    <source>
        <dbReference type="Proteomes" id="UP000182719"/>
    </source>
</evidence>
<dbReference type="Gene3D" id="3.40.50.300">
    <property type="entry name" value="P-loop containing nucleotide triphosphate hydrolases"/>
    <property type="match status" value="1"/>
</dbReference>
<comment type="catalytic activity">
    <reaction evidence="2">
        <text>arsenite(in) + ATP + H2O = arsenite(out) + ADP + phosphate + H(+)</text>
        <dbReference type="Rhea" id="RHEA:11348"/>
        <dbReference type="ChEBI" id="CHEBI:15377"/>
        <dbReference type="ChEBI" id="CHEBI:15378"/>
        <dbReference type="ChEBI" id="CHEBI:29242"/>
        <dbReference type="ChEBI" id="CHEBI:30616"/>
        <dbReference type="ChEBI" id="CHEBI:43474"/>
        <dbReference type="ChEBI" id="CHEBI:456216"/>
        <dbReference type="EC" id="7.3.2.7"/>
    </reaction>
</comment>
<evidence type="ECO:0000256" key="3">
    <source>
        <dbReference type="ARBA" id="ARBA00066752"/>
    </source>
</evidence>
<gene>
    <name evidence="5" type="ORF">SAMN05444354_10353</name>
</gene>
<evidence type="ECO:0000259" key="4">
    <source>
        <dbReference type="Pfam" id="PF02374"/>
    </source>
</evidence>
<dbReference type="Pfam" id="PF02374">
    <property type="entry name" value="ArsA_ATPase"/>
    <property type="match status" value="1"/>
</dbReference>
<dbReference type="PANTHER" id="PTHR10803">
    <property type="entry name" value="ARSENICAL PUMP-DRIVING ATPASE ARSENITE-TRANSLOCATING ATPASE"/>
    <property type="match status" value="1"/>
</dbReference>
<dbReference type="InterPro" id="IPR016300">
    <property type="entry name" value="ATPase_ArsA/GET3"/>
</dbReference>
<sequence length="314" mass="33010">MLEALWTKRALLVSGKGGVGKSTLAATLARAAVRAGHTVLLAEVTPSMEGPSVLGPLVGAKGPGTEVTPVEPGLSFLRISAASGHRRFLEDVLPMRLMADAALRSRALRRFLEAGPSLRELGLMYQMLDLVRQTRPDGRALYPLCVMDLPATGHALAMASLPRAILSLLPGGPIGRAVREGLEFLQDPVRTAVLLATLPEPLPVSEALQLAGEVRRLGMPLAAALLNRMPANPFPTPESRAALDKLLAASGPHEGSRALSRLAVAETSRARLEQGVATPLLCLPDLLASGPALVEQLAAALIPLNARLSRKEAP</sequence>
<dbReference type="EC" id="7.3.2.7" evidence="3"/>
<dbReference type="InterPro" id="IPR025723">
    <property type="entry name" value="ArsA/GET3_ATPase-like"/>
</dbReference>
<dbReference type="InterPro" id="IPR027417">
    <property type="entry name" value="P-loop_NTPase"/>
</dbReference>
<feature type="domain" description="ArsA/GET3 Anion-transporting ATPase-like" evidence="4">
    <location>
        <begin position="9"/>
        <end position="165"/>
    </location>
</feature>